<keyword evidence="4 5" id="KW-0472">Membrane</keyword>
<evidence type="ECO:0000256" key="3">
    <source>
        <dbReference type="ARBA" id="ARBA00022989"/>
    </source>
</evidence>
<reference evidence="7" key="1">
    <citation type="submission" date="2022-10" db="EMBL/GenBank/DDBJ databases">
        <title>Genome assembly of Pristionchus species.</title>
        <authorList>
            <person name="Yoshida K."/>
            <person name="Sommer R.J."/>
        </authorList>
    </citation>
    <scope>NUCLEOTIDE SEQUENCE [LARGE SCALE GENOMIC DNA]</scope>
    <source>
        <strain evidence="7">RS5460</strain>
    </source>
</reference>
<organism evidence="6 7">
    <name type="scientific">Pristionchus mayeri</name>
    <dbReference type="NCBI Taxonomy" id="1317129"/>
    <lineage>
        <taxon>Eukaryota</taxon>
        <taxon>Metazoa</taxon>
        <taxon>Ecdysozoa</taxon>
        <taxon>Nematoda</taxon>
        <taxon>Chromadorea</taxon>
        <taxon>Rhabditida</taxon>
        <taxon>Rhabditina</taxon>
        <taxon>Diplogasteromorpha</taxon>
        <taxon>Diplogasteroidea</taxon>
        <taxon>Neodiplogasteridae</taxon>
        <taxon>Pristionchus</taxon>
    </lineage>
</organism>
<evidence type="ECO:0000313" key="7">
    <source>
        <dbReference type="Proteomes" id="UP001328107"/>
    </source>
</evidence>
<dbReference type="PANTHER" id="PTHR11662:SF314">
    <property type="entry name" value="MAJOR FACILITATOR SUPERFAMILY (MFS) PROFILE DOMAIN-CONTAINING PROTEIN"/>
    <property type="match status" value="1"/>
</dbReference>
<dbReference type="InterPro" id="IPR050382">
    <property type="entry name" value="MFS_Na/Anion_cotransporter"/>
</dbReference>
<dbReference type="GO" id="GO:0016020">
    <property type="term" value="C:membrane"/>
    <property type="evidence" value="ECO:0007669"/>
    <property type="project" value="UniProtKB-SubCell"/>
</dbReference>
<dbReference type="PANTHER" id="PTHR11662">
    <property type="entry name" value="SOLUTE CARRIER FAMILY 17"/>
    <property type="match status" value="1"/>
</dbReference>
<evidence type="ECO:0000256" key="1">
    <source>
        <dbReference type="ARBA" id="ARBA00004141"/>
    </source>
</evidence>
<dbReference type="InterPro" id="IPR036259">
    <property type="entry name" value="MFS_trans_sf"/>
</dbReference>
<keyword evidence="3 5" id="KW-1133">Transmembrane helix</keyword>
<feature type="transmembrane region" description="Helical" evidence="5">
    <location>
        <begin position="32"/>
        <end position="52"/>
    </location>
</feature>
<comment type="subcellular location">
    <subcellularLocation>
        <location evidence="1">Membrane</location>
        <topology evidence="1">Multi-pass membrane protein</topology>
    </subcellularLocation>
</comment>
<feature type="transmembrane region" description="Helical" evidence="5">
    <location>
        <begin position="58"/>
        <end position="75"/>
    </location>
</feature>
<dbReference type="SUPFAM" id="SSF103473">
    <property type="entry name" value="MFS general substrate transporter"/>
    <property type="match status" value="1"/>
</dbReference>
<gene>
    <name evidence="6" type="ORF">PMAYCL1PPCAC_02727</name>
</gene>
<protein>
    <submittedName>
        <fullName evidence="6">Uncharacterized protein</fullName>
    </submittedName>
</protein>
<dbReference type="EMBL" id="BTRK01000001">
    <property type="protein sequence ID" value="GMR32532.1"/>
    <property type="molecule type" value="Genomic_DNA"/>
</dbReference>
<accession>A0AAN4Z734</accession>
<dbReference type="GO" id="GO:0006820">
    <property type="term" value="P:monoatomic anion transport"/>
    <property type="evidence" value="ECO:0007669"/>
    <property type="project" value="TreeGrafter"/>
</dbReference>
<evidence type="ECO:0000256" key="5">
    <source>
        <dbReference type="SAM" id="Phobius"/>
    </source>
</evidence>
<keyword evidence="2 5" id="KW-0812">Transmembrane</keyword>
<evidence type="ECO:0000313" key="6">
    <source>
        <dbReference type="EMBL" id="GMR32532.1"/>
    </source>
</evidence>
<name>A0AAN4Z734_9BILA</name>
<dbReference type="Proteomes" id="UP001328107">
    <property type="component" value="Unassembled WGS sequence"/>
</dbReference>
<evidence type="ECO:0000256" key="4">
    <source>
        <dbReference type="ARBA" id="ARBA00023136"/>
    </source>
</evidence>
<dbReference type="GO" id="GO:0022857">
    <property type="term" value="F:transmembrane transporter activity"/>
    <property type="evidence" value="ECO:0007669"/>
    <property type="project" value="TreeGrafter"/>
</dbReference>
<sequence length="193" mass="20677">MSKINSCKVPSSYRTLYSIPSYRTLYIPYLQLFNFVASLGLGVCVGVSPFLASASDPAPAIVVLCLANAFAGLHTPGVQTALIQLAPAFSGIVTGIFFSVVALFSIINKLLSNTILSTGSTDEWFIVFEISAVVALLLTVFFTLWGSAERQVKHGLVKKPDPDAKSETLSENTTIVALAKLSMYLSHQVAAKQ</sequence>
<feature type="transmembrane region" description="Helical" evidence="5">
    <location>
        <begin position="82"/>
        <end position="104"/>
    </location>
</feature>
<evidence type="ECO:0000256" key="2">
    <source>
        <dbReference type="ARBA" id="ARBA00022692"/>
    </source>
</evidence>
<feature type="transmembrane region" description="Helical" evidence="5">
    <location>
        <begin position="124"/>
        <end position="145"/>
    </location>
</feature>
<keyword evidence="7" id="KW-1185">Reference proteome</keyword>
<comment type="caution">
    <text evidence="6">The sequence shown here is derived from an EMBL/GenBank/DDBJ whole genome shotgun (WGS) entry which is preliminary data.</text>
</comment>
<dbReference type="AlphaFoldDB" id="A0AAN4Z734"/>
<proteinExistence type="predicted"/>